<gene>
    <name evidence="4" type="ORF">Naga_100080g25</name>
</gene>
<comment type="similarity">
    <text evidence="1">Belongs to the glycosyltransferase 90 family.</text>
</comment>
<evidence type="ECO:0000256" key="2">
    <source>
        <dbReference type="ARBA" id="ARBA00022679"/>
    </source>
</evidence>
<dbReference type="GO" id="GO:0016740">
    <property type="term" value="F:transferase activity"/>
    <property type="evidence" value="ECO:0007669"/>
    <property type="project" value="UniProtKB-KW"/>
</dbReference>
<name>W7TJL5_9STRA</name>
<dbReference type="OrthoDB" id="48801at2759"/>
<keyword evidence="5" id="KW-1185">Reference proteome</keyword>
<dbReference type="PANTHER" id="PTHR12203:SF35">
    <property type="entry name" value="PROTEIN O-GLUCOSYLTRANSFERASE 1"/>
    <property type="match status" value="1"/>
</dbReference>
<keyword evidence="2" id="KW-0808">Transferase</keyword>
<evidence type="ECO:0000313" key="4">
    <source>
        <dbReference type="EMBL" id="EWM27280.1"/>
    </source>
</evidence>
<evidence type="ECO:0000256" key="1">
    <source>
        <dbReference type="ARBA" id="ARBA00010118"/>
    </source>
</evidence>
<sequence>MVSLTSPLPRVYPSSRSSSQACRWTAWQGREWLLLLVVSSLGSVALVYQFGGRVDQHLAVRRFALRLQSRTTSAAEYCPEYTPVLDQALHTYKNPKRSFSRKAQSRVDAFIAGTGGMRVAVSADNGRVSMLPVKRDRQRIADLLANIQLAQRLFGNFPFDFEFWYNSGDMPALPRAVFPSDEGVLLPPLGYTTTDGHYDVSIPYLRQAVWSEEREMHTLHSLVQSHPWSQKLPKGVWRGSTTGAAAVDASNCWTLPRAVLVNVSLENPGLLDARFTACKHCSRDTAVAYETAGYGYAPFLSVQEQFRYQVLIDVDGNSWSSRFATLLSINSAVVKQETQYVEFFRPLLQPYKHYLPVKDDLSDLEALLKERLDASKNSTAHMELQEMGAESTRLYMRSLVPSKQLCYLHRVLEVYSRVFERGSGI</sequence>
<dbReference type="InterPro" id="IPR006598">
    <property type="entry name" value="CAP10"/>
</dbReference>
<feature type="domain" description="Glycosyl transferase CAP10" evidence="3">
    <location>
        <begin position="160"/>
        <end position="420"/>
    </location>
</feature>
<evidence type="ECO:0000259" key="3">
    <source>
        <dbReference type="SMART" id="SM00672"/>
    </source>
</evidence>
<dbReference type="Proteomes" id="UP000019335">
    <property type="component" value="Chromosome 7"/>
</dbReference>
<organism evidence="4 5">
    <name type="scientific">Nannochloropsis gaditana</name>
    <dbReference type="NCBI Taxonomy" id="72520"/>
    <lineage>
        <taxon>Eukaryota</taxon>
        <taxon>Sar</taxon>
        <taxon>Stramenopiles</taxon>
        <taxon>Ochrophyta</taxon>
        <taxon>Eustigmatophyceae</taxon>
        <taxon>Eustigmatales</taxon>
        <taxon>Monodopsidaceae</taxon>
        <taxon>Nannochloropsis</taxon>
    </lineage>
</organism>
<dbReference type="InterPro" id="IPR051091">
    <property type="entry name" value="O-Glucosyltr/Glycosyltrsf_90"/>
</dbReference>
<evidence type="ECO:0000313" key="5">
    <source>
        <dbReference type="Proteomes" id="UP000019335"/>
    </source>
</evidence>
<dbReference type="SMART" id="SM00672">
    <property type="entry name" value="CAP10"/>
    <property type="match status" value="1"/>
</dbReference>
<proteinExistence type="inferred from homology"/>
<reference evidence="4 5" key="1">
    <citation type="journal article" date="2014" name="Mol. Plant">
        <title>Chromosome Scale Genome Assembly and Transcriptome Profiling of Nannochloropsis gaditana in Nitrogen Depletion.</title>
        <authorList>
            <person name="Corteggiani Carpinelli E."/>
            <person name="Telatin A."/>
            <person name="Vitulo N."/>
            <person name="Forcato C."/>
            <person name="D'Angelo M."/>
            <person name="Schiavon R."/>
            <person name="Vezzi A."/>
            <person name="Giacometti G.M."/>
            <person name="Morosinotto T."/>
            <person name="Valle G."/>
        </authorList>
    </citation>
    <scope>NUCLEOTIDE SEQUENCE [LARGE SCALE GENOMIC DNA]</scope>
    <source>
        <strain evidence="4 5">B-31</strain>
    </source>
</reference>
<dbReference type="Pfam" id="PF05686">
    <property type="entry name" value="Glyco_transf_90"/>
    <property type="match status" value="1"/>
</dbReference>
<comment type="caution">
    <text evidence="4">The sequence shown here is derived from an EMBL/GenBank/DDBJ whole genome shotgun (WGS) entry which is preliminary data.</text>
</comment>
<accession>W7TJL5</accession>
<protein>
    <submittedName>
        <fullName evidence="4">Lipopolysaccharide-modifying protein</fullName>
    </submittedName>
</protein>
<dbReference type="EMBL" id="AZIL01000515">
    <property type="protein sequence ID" value="EWM27280.1"/>
    <property type="molecule type" value="Genomic_DNA"/>
</dbReference>
<dbReference type="AlphaFoldDB" id="W7TJL5"/>
<dbReference type="PANTHER" id="PTHR12203">
    <property type="entry name" value="KDEL LYS-ASP-GLU-LEU CONTAINING - RELATED"/>
    <property type="match status" value="1"/>
</dbReference>